<evidence type="ECO:0000256" key="2">
    <source>
        <dbReference type="ARBA" id="ARBA00010142"/>
    </source>
</evidence>
<evidence type="ECO:0000256" key="7">
    <source>
        <dbReference type="ARBA" id="ARBA00023288"/>
    </source>
</evidence>
<dbReference type="PRINTS" id="PR00449">
    <property type="entry name" value="RASTRNSFRMNG"/>
</dbReference>
<dbReference type="VEuPathDB" id="FungiDB:BTJ68_15390"/>
<dbReference type="GO" id="GO:0003924">
    <property type="term" value="F:GTPase activity"/>
    <property type="evidence" value="ECO:0007669"/>
    <property type="project" value="InterPro"/>
</dbReference>
<evidence type="ECO:0000256" key="5">
    <source>
        <dbReference type="ARBA" id="ARBA00023134"/>
    </source>
</evidence>
<keyword evidence="3" id="KW-0488">Methylation</keyword>
<dbReference type="SUPFAM" id="SSF52540">
    <property type="entry name" value="P-loop containing nucleoside triphosphate hydrolases"/>
    <property type="match status" value="1"/>
</dbReference>
<dbReference type="SMART" id="SM00173">
    <property type="entry name" value="RAS"/>
    <property type="match status" value="1"/>
</dbReference>
<protein>
    <recommendedName>
        <fullName evidence="12">GTP-binding protein rhoC</fullName>
    </recommendedName>
</protein>
<comment type="subcellular location">
    <subcellularLocation>
        <location evidence="1">Membrane</location>
    </subcellularLocation>
</comment>
<evidence type="ECO:0000256" key="3">
    <source>
        <dbReference type="ARBA" id="ARBA00022481"/>
    </source>
</evidence>
<sequence length="359" mass="40545">MSVQAVQNYDHLHRKNSSKSFITRNDSYRRSTRGSDNTVNTTSSARTNITAPPEYSKKFVVVGDGGCGKTCLLISYSQGYFPEQRYVPTVFENYITQVEHKKSGKGVELALWDTAGQEEYDRLRPLSYPETDLLFVCFAIDCPNSLENVLDKWYPEVLHFCPTTPIILCGLKSDLRHKRTCIELLKTQGLTPVTQQQGKQVAQKMGALYMECSSKEMSGVHEIFDTAIDIAVRGQDELAADAERAKNSKLNRSASTAGLAKMEVPRKKKTRIAAVEEARSSSSRLSPQQQQQRSTSSPPPQKLQQKRREAQHLQQLLEGATTMSTTMPAAKQQLGWTGMFLDEMRTYLWWWGAGFSRRR</sequence>
<feature type="region of interest" description="Disordered" evidence="9">
    <location>
        <begin position="20"/>
        <end position="49"/>
    </location>
</feature>
<evidence type="ECO:0000256" key="6">
    <source>
        <dbReference type="ARBA" id="ARBA00023136"/>
    </source>
</evidence>
<dbReference type="InterPro" id="IPR003578">
    <property type="entry name" value="Small_GTPase_Rho"/>
</dbReference>
<dbReference type="Gene3D" id="3.40.50.300">
    <property type="entry name" value="P-loop containing nucleotide triphosphate hydrolases"/>
    <property type="match status" value="1"/>
</dbReference>
<dbReference type="AlphaFoldDB" id="A0A3M7DX17"/>
<feature type="region of interest" description="Disordered" evidence="9">
    <location>
        <begin position="243"/>
        <end position="311"/>
    </location>
</feature>
<evidence type="ECO:0000256" key="9">
    <source>
        <dbReference type="SAM" id="MobiDB-lite"/>
    </source>
</evidence>
<keyword evidence="7" id="KW-0449">Lipoprotein</keyword>
<name>A0A3M7DX17_HORWE</name>
<dbReference type="EMBL" id="QWIQ01001196">
    <property type="protein sequence ID" value="RMY68607.1"/>
    <property type="molecule type" value="Genomic_DNA"/>
</dbReference>
<feature type="compositionally biased region" description="Low complexity" evidence="9">
    <location>
        <begin position="280"/>
        <end position="296"/>
    </location>
</feature>
<evidence type="ECO:0000256" key="4">
    <source>
        <dbReference type="ARBA" id="ARBA00022741"/>
    </source>
</evidence>
<organism evidence="10 11">
    <name type="scientific">Hortaea werneckii</name>
    <name type="common">Black yeast</name>
    <name type="synonym">Cladosporium werneckii</name>
    <dbReference type="NCBI Taxonomy" id="91943"/>
    <lineage>
        <taxon>Eukaryota</taxon>
        <taxon>Fungi</taxon>
        <taxon>Dikarya</taxon>
        <taxon>Ascomycota</taxon>
        <taxon>Pezizomycotina</taxon>
        <taxon>Dothideomycetes</taxon>
        <taxon>Dothideomycetidae</taxon>
        <taxon>Mycosphaerellales</taxon>
        <taxon>Teratosphaeriaceae</taxon>
        <taxon>Hortaea</taxon>
    </lineage>
</organism>
<keyword evidence="6" id="KW-0472">Membrane</keyword>
<accession>A0A3M7DX17</accession>
<dbReference type="PANTHER" id="PTHR24072">
    <property type="entry name" value="RHO FAMILY GTPASE"/>
    <property type="match status" value="1"/>
</dbReference>
<dbReference type="Proteomes" id="UP000281468">
    <property type="component" value="Unassembled WGS sequence"/>
</dbReference>
<dbReference type="PROSITE" id="PS51419">
    <property type="entry name" value="RAB"/>
    <property type="match status" value="1"/>
</dbReference>
<comment type="similarity">
    <text evidence="2">Belongs to the small GTPase superfamily. Rho family.</text>
</comment>
<comment type="caution">
    <text evidence="10">The sequence shown here is derived from an EMBL/GenBank/DDBJ whole genome shotgun (WGS) entry which is preliminary data.</text>
</comment>
<feature type="compositionally biased region" description="Polar residues" evidence="9">
    <location>
        <begin position="34"/>
        <end position="49"/>
    </location>
</feature>
<dbReference type="SMART" id="SM00174">
    <property type="entry name" value="RHO"/>
    <property type="match status" value="1"/>
</dbReference>
<dbReference type="InterPro" id="IPR005225">
    <property type="entry name" value="Small_GTP-bd"/>
</dbReference>
<dbReference type="SMART" id="SM00175">
    <property type="entry name" value="RAB"/>
    <property type="match status" value="1"/>
</dbReference>
<dbReference type="FunFam" id="3.40.50.300:FF:000678">
    <property type="entry name" value="Rho GTPase Rho4"/>
    <property type="match status" value="1"/>
</dbReference>
<gene>
    <name evidence="10" type="ORF">D0862_14968</name>
</gene>
<dbReference type="Pfam" id="PF00071">
    <property type="entry name" value="Ras"/>
    <property type="match status" value="1"/>
</dbReference>
<dbReference type="GO" id="GO:0007264">
    <property type="term" value="P:small GTPase-mediated signal transduction"/>
    <property type="evidence" value="ECO:0007669"/>
    <property type="project" value="InterPro"/>
</dbReference>
<dbReference type="SMART" id="SM00176">
    <property type="entry name" value="RAN"/>
    <property type="match status" value="1"/>
</dbReference>
<keyword evidence="5" id="KW-0342">GTP-binding</keyword>
<evidence type="ECO:0000256" key="8">
    <source>
        <dbReference type="ARBA" id="ARBA00023289"/>
    </source>
</evidence>
<reference evidence="10 11" key="1">
    <citation type="journal article" date="2018" name="BMC Genomics">
        <title>Genomic evidence for intraspecific hybridization in a clonal and extremely halotolerant yeast.</title>
        <authorList>
            <person name="Gostincar C."/>
            <person name="Stajich J.E."/>
            <person name="Zupancic J."/>
            <person name="Zalar P."/>
            <person name="Gunde-Cimerman N."/>
        </authorList>
    </citation>
    <scope>NUCLEOTIDE SEQUENCE [LARGE SCALE GENOMIC DNA]</scope>
    <source>
        <strain evidence="10 11">EXF-171</strain>
    </source>
</reference>
<dbReference type="GO" id="GO:0005525">
    <property type="term" value="F:GTP binding"/>
    <property type="evidence" value="ECO:0007669"/>
    <property type="project" value="UniProtKB-KW"/>
</dbReference>
<dbReference type="CDD" id="cd04132">
    <property type="entry name" value="Rho4_like"/>
    <property type="match status" value="1"/>
</dbReference>
<dbReference type="PROSITE" id="PS51421">
    <property type="entry name" value="RAS"/>
    <property type="match status" value="1"/>
</dbReference>
<dbReference type="InterPro" id="IPR001806">
    <property type="entry name" value="Small_GTPase"/>
</dbReference>
<keyword evidence="8" id="KW-0636">Prenylation</keyword>
<evidence type="ECO:0000313" key="11">
    <source>
        <dbReference type="Proteomes" id="UP000281468"/>
    </source>
</evidence>
<dbReference type="InterPro" id="IPR027417">
    <property type="entry name" value="P-loop_NTPase"/>
</dbReference>
<dbReference type="GO" id="GO:0032506">
    <property type="term" value="P:cytokinetic process"/>
    <property type="evidence" value="ECO:0007669"/>
    <property type="project" value="UniProtKB-ARBA"/>
</dbReference>
<evidence type="ECO:0008006" key="12">
    <source>
        <dbReference type="Google" id="ProtNLM"/>
    </source>
</evidence>
<dbReference type="PROSITE" id="PS51420">
    <property type="entry name" value="RHO"/>
    <property type="match status" value="1"/>
</dbReference>
<proteinExistence type="inferred from homology"/>
<evidence type="ECO:0000256" key="1">
    <source>
        <dbReference type="ARBA" id="ARBA00004370"/>
    </source>
</evidence>
<evidence type="ECO:0000313" key="10">
    <source>
        <dbReference type="EMBL" id="RMY68607.1"/>
    </source>
</evidence>
<dbReference type="GO" id="GO:0016020">
    <property type="term" value="C:membrane"/>
    <property type="evidence" value="ECO:0007669"/>
    <property type="project" value="UniProtKB-SubCell"/>
</dbReference>
<dbReference type="NCBIfam" id="TIGR00231">
    <property type="entry name" value="small_GTP"/>
    <property type="match status" value="1"/>
</dbReference>
<keyword evidence="4" id="KW-0547">Nucleotide-binding</keyword>